<evidence type="ECO:0000256" key="2">
    <source>
        <dbReference type="ARBA" id="ARBA00022723"/>
    </source>
</evidence>
<reference evidence="4 5" key="2">
    <citation type="submission" date="2019-09" db="EMBL/GenBank/DDBJ databases">
        <title>Mesorhizobium sp. MaA-C15 isolated from Microcystis aeruginosa.</title>
        <authorList>
            <person name="Jeong S.E."/>
            <person name="Jin H.M."/>
            <person name="Jeon C.O."/>
        </authorList>
    </citation>
    <scope>NUCLEOTIDE SEQUENCE [LARGE SCALE GENOMIC DNA]</scope>
    <source>
        <strain evidence="4 5">MaA-C15</strain>
    </source>
</reference>
<dbReference type="PANTHER" id="PTHR37302">
    <property type="entry name" value="SLR1116 PROTEIN"/>
    <property type="match status" value="1"/>
</dbReference>
<dbReference type="SUPFAM" id="SSF109854">
    <property type="entry name" value="DinB/YfiT-like putative metalloenzymes"/>
    <property type="match status" value="1"/>
</dbReference>
<name>A0A5D4GUR0_9HYPH</name>
<dbReference type="AlphaFoldDB" id="A0A5D4GUR0"/>
<protein>
    <submittedName>
        <fullName evidence="4">Damage-inducible protein DinB</fullName>
    </submittedName>
</protein>
<comment type="caution">
    <text evidence="4">The sequence shown here is derived from an EMBL/GenBank/DDBJ whole genome shotgun (WGS) entry which is preliminary data.</text>
</comment>
<dbReference type="InterPro" id="IPR007837">
    <property type="entry name" value="DinB"/>
</dbReference>
<dbReference type="GO" id="GO:0046872">
    <property type="term" value="F:metal ion binding"/>
    <property type="evidence" value="ECO:0007669"/>
    <property type="project" value="UniProtKB-KW"/>
</dbReference>
<proteinExistence type="inferred from homology"/>
<comment type="similarity">
    <text evidence="1">Belongs to the DinB family.</text>
</comment>
<dbReference type="Proteomes" id="UP000323258">
    <property type="component" value="Unassembled WGS sequence"/>
</dbReference>
<keyword evidence="5" id="KW-1185">Reference proteome</keyword>
<feature type="binding site" evidence="3">
    <location>
        <position position="130"/>
    </location>
    <ligand>
        <name>a divalent metal cation</name>
        <dbReference type="ChEBI" id="CHEBI:60240"/>
    </ligand>
</feature>
<dbReference type="OrthoDB" id="9807509at2"/>
<organism evidence="4 5">
    <name type="scientific">Neoaquamicrobium microcysteis</name>
    <dbReference type="NCBI Taxonomy" id="2682781"/>
    <lineage>
        <taxon>Bacteria</taxon>
        <taxon>Pseudomonadati</taxon>
        <taxon>Pseudomonadota</taxon>
        <taxon>Alphaproteobacteria</taxon>
        <taxon>Hyphomicrobiales</taxon>
        <taxon>Phyllobacteriaceae</taxon>
        <taxon>Neoaquamicrobium</taxon>
    </lineage>
</organism>
<dbReference type="EMBL" id="VSZS01000063">
    <property type="protein sequence ID" value="TYR32117.1"/>
    <property type="molecule type" value="Genomic_DNA"/>
</dbReference>
<dbReference type="Pfam" id="PF05163">
    <property type="entry name" value="DinB"/>
    <property type="match status" value="1"/>
</dbReference>
<accession>A0A5D4GUR0</accession>
<evidence type="ECO:0000313" key="5">
    <source>
        <dbReference type="Proteomes" id="UP000323258"/>
    </source>
</evidence>
<feature type="binding site" evidence="3">
    <location>
        <position position="41"/>
    </location>
    <ligand>
        <name>a divalent metal cation</name>
        <dbReference type="ChEBI" id="CHEBI:60240"/>
    </ligand>
</feature>
<dbReference type="Gene3D" id="1.20.120.450">
    <property type="entry name" value="dinb family like domain"/>
    <property type="match status" value="1"/>
</dbReference>
<evidence type="ECO:0000256" key="1">
    <source>
        <dbReference type="ARBA" id="ARBA00008635"/>
    </source>
</evidence>
<evidence type="ECO:0000313" key="4">
    <source>
        <dbReference type="EMBL" id="TYR32117.1"/>
    </source>
</evidence>
<reference evidence="4 5" key="1">
    <citation type="submission" date="2019-08" db="EMBL/GenBank/DDBJ databases">
        <authorList>
            <person name="Seo Y.L."/>
        </authorList>
    </citation>
    <scope>NUCLEOTIDE SEQUENCE [LARGE SCALE GENOMIC DNA]</scope>
    <source>
        <strain evidence="4 5">MaA-C15</strain>
    </source>
</reference>
<feature type="binding site" evidence="3">
    <location>
        <position position="126"/>
    </location>
    <ligand>
        <name>a divalent metal cation</name>
        <dbReference type="ChEBI" id="CHEBI:60240"/>
    </ligand>
</feature>
<evidence type="ECO:0000256" key="3">
    <source>
        <dbReference type="PIRSR" id="PIRSR607837-1"/>
    </source>
</evidence>
<sequence>MARNNRWSNHVLLRACARLDGAAFTATRTSFFPSIAATLSHNHFVDLYYIDAVEEGGLGESVYDDEIVFAHASDLAPLQQAADERLIVFCDRLTDADMSRIVITDRGEKGKIPERIDNLLAHLFQHQIHHRGQAHAMLAGTSVKPPQLDEFFLDFERDPEIARLDLTDVSRRNA</sequence>
<dbReference type="PANTHER" id="PTHR37302:SF3">
    <property type="entry name" value="DAMAGE-INDUCIBLE PROTEIN DINB"/>
    <property type="match status" value="1"/>
</dbReference>
<keyword evidence="2 3" id="KW-0479">Metal-binding</keyword>
<dbReference type="InterPro" id="IPR034660">
    <property type="entry name" value="DinB/YfiT-like"/>
</dbReference>
<gene>
    <name evidence="4" type="ORF">FY036_12825</name>
</gene>